<proteinExistence type="predicted"/>
<organism evidence="1 2">
    <name type="scientific">Trifolium medium</name>
    <dbReference type="NCBI Taxonomy" id="97028"/>
    <lineage>
        <taxon>Eukaryota</taxon>
        <taxon>Viridiplantae</taxon>
        <taxon>Streptophyta</taxon>
        <taxon>Embryophyta</taxon>
        <taxon>Tracheophyta</taxon>
        <taxon>Spermatophyta</taxon>
        <taxon>Magnoliopsida</taxon>
        <taxon>eudicotyledons</taxon>
        <taxon>Gunneridae</taxon>
        <taxon>Pentapetalae</taxon>
        <taxon>rosids</taxon>
        <taxon>fabids</taxon>
        <taxon>Fabales</taxon>
        <taxon>Fabaceae</taxon>
        <taxon>Papilionoideae</taxon>
        <taxon>50 kb inversion clade</taxon>
        <taxon>NPAAA clade</taxon>
        <taxon>Hologalegina</taxon>
        <taxon>IRL clade</taxon>
        <taxon>Trifolieae</taxon>
        <taxon>Trifolium</taxon>
    </lineage>
</organism>
<accession>A0A392TV01</accession>
<dbReference type="Proteomes" id="UP000265520">
    <property type="component" value="Unassembled WGS sequence"/>
</dbReference>
<feature type="non-terminal residue" evidence="1">
    <location>
        <position position="68"/>
    </location>
</feature>
<keyword evidence="2" id="KW-1185">Reference proteome</keyword>
<evidence type="ECO:0000313" key="1">
    <source>
        <dbReference type="EMBL" id="MCI64110.1"/>
    </source>
</evidence>
<protein>
    <submittedName>
        <fullName evidence="1">Uncharacterized protein</fullName>
    </submittedName>
</protein>
<reference evidence="1 2" key="1">
    <citation type="journal article" date="2018" name="Front. Plant Sci.">
        <title>Red Clover (Trifolium pratense) and Zigzag Clover (T. medium) - A Picture of Genomic Similarities and Differences.</title>
        <authorList>
            <person name="Dluhosova J."/>
            <person name="Istvanek J."/>
            <person name="Nedelnik J."/>
            <person name="Repkova J."/>
        </authorList>
    </citation>
    <scope>NUCLEOTIDE SEQUENCE [LARGE SCALE GENOMIC DNA]</scope>
    <source>
        <strain evidence="2">cv. 10/8</strain>
        <tissue evidence="1">Leaf</tissue>
    </source>
</reference>
<evidence type="ECO:0000313" key="2">
    <source>
        <dbReference type="Proteomes" id="UP000265520"/>
    </source>
</evidence>
<comment type="caution">
    <text evidence="1">The sequence shown here is derived from an EMBL/GenBank/DDBJ whole genome shotgun (WGS) entry which is preliminary data.</text>
</comment>
<dbReference type="EMBL" id="LXQA010649464">
    <property type="protein sequence ID" value="MCI64110.1"/>
    <property type="molecule type" value="Genomic_DNA"/>
</dbReference>
<sequence length="68" mass="7482">MSSLAKMTMTTISIMLPLQYVSLFDPGGTHLVTSPPSPKRRNRVVVPTSLLAAPILKLNLNLRNRPPE</sequence>
<dbReference type="AlphaFoldDB" id="A0A392TV01"/>
<name>A0A392TV01_9FABA</name>